<evidence type="ECO:0000259" key="1">
    <source>
        <dbReference type="Pfam" id="PF04991"/>
    </source>
</evidence>
<dbReference type="PANTHER" id="PTHR43404">
    <property type="entry name" value="LIPOPOLYSACCHARIDE CHOLINEPHOSPHOTRANSFERASE LICD"/>
    <property type="match status" value="1"/>
</dbReference>
<sequence>MNKLQQEELNILVEFDRICRKHDIIYSLSSGTLLGSIRHQGFIPWDDDIDVNMSRSEFNRFESIVSEELDKDYFYQSFDTEKDHYHAFSKIRSNKIELVEKSTEYLKINHGVWIDIFPYDNIPDDIAFRDEQKKKVGFYNKLISLFVYTFVTDEDTGKKRIIKNIFYHLNRIFYRVNFLLPSLYKKRQYWIEKYNNEKTEYANMLVFNYNDAIYKSTFIRNEILDSVTSGVFEGHEFLIPTAYDEILTSNYGDYMQLPPESERVSNHEVVLKDHRNAK</sequence>
<feature type="domain" description="LicD/FKTN/FKRP nucleotidyltransferase" evidence="1">
    <location>
        <begin position="19"/>
        <end position="252"/>
    </location>
</feature>
<dbReference type="InterPro" id="IPR052942">
    <property type="entry name" value="LPS_cholinephosphotransferase"/>
</dbReference>
<evidence type="ECO:0000313" key="2">
    <source>
        <dbReference type="EMBL" id="CAH2762461.1"/>
    </source>
</evidence>
<accession>A0AAU9VKV8</accession>
<gene>
    <name evidence="3" type="ORF">ERYAMS2_01229</name>
    <name evidence="2" type="ORF">ERYAMS_00935</name>
</gene>
<dbReference type="EMBL" id="OW659477">
    <property type="protein sequence ID" value="CAH2762489.1"/>
    <property type="molecule type" value="Genomic_DNA"/>
</dbReference>
<proteinExistence type="predicted"/>
<dbReference type="Pfam" id="PF04991">
    <property type="entry name" value="LicD"/>
    <property type="match status" value="1"/>
</dbReference>
<name>A0AAU9VKV8_9FIRM</name>
<evidence type="ECO:0000313" key="5">
    <source>
        <dbReference type="Proteomes" id="UP001154111"/>
    </source>
</evidence>
<evidence type="ECO:0000313" key="3">
    <source>
        <dbReference type="EMBL" id="CAH2762489.1"/>
    </source>
</evidence>
<keyword evidence="4" id="KW-1185">Reference proteome</keyword>
<dbReference type="EMBL" id="OW659496">
    <property type="protein sequence ID" value="CAH2762461.1"/>
    <property type="molecule type" value="Genomic_DNA"/>
</dbReference>
<dbReference type="InterPro" id="IPR007074">
    <property type="entry name" value="LicD/FKTN/FKRP_NTP_transf"/>
</dbReference>
<reference evidence="3" key="1">
    <citation type="submission" date="2022-04" db="EMBL/GenBank/DDBJ databases">
        <authorList>
            <person name="Forde T."/>
        </authorList>
    </citation>
    <scope>NUCLEOTIDE SEQUENCE</scope>
    <source>
        <strain evidence="3">A18Y016a</strain>
        <strain evidence="2">A18Y020d</strain>
    </source>
</reference>
<dbReference type="AlphaFoldDB" id="A0AAU9VKV8"/>
<organism evidence="3 5">
    <name type="scientific">Erysipelothrix amsterdamensis</name>
    <dbReference type="NCBI Taxonomy" id="2929157"/>
    <lineage>
        <taxon>Bacteria</taxon>
        <taxon>Bacillati</taxon>
        <taxon>Bacillota</taxon>
        <taxon>Erysipelotrichia</taxon>
        <taxon>Erysipelotrichales</taxon>
        <taxon>Erysipelotrichaceae</taxon>
        <taxon>Erysipelothrix</taxon>
    </lineage>
</organism>
<dbReference type="Proteomes" id="UP001154111">
    <property type="component" value="Chromosome"/>
</dbReference>
<dbReference type="RefSeq" id="WP_254006480.1">
    <property type="nucleotide sequence ID" value="NZ_OW659477.1"/>
</dbReference>
<dbReference type="GO" id="GO:0009100">
    <property type="term" value="P:glycoprotein metabolic process"/>
    <property type="evidence" value="ECO:0007669"/>
    <property type="project" value="UniProtKB-ARBA"/>
</dbReference>
<protein>
    <submittedName>
        <fullName evidence="3">LicD family protein</fullName>
    </submittedName>
</protein>
<evidence type="ECO:0000313" key="4">
    <source>
        <dbReference type="Proteomes" id="UP001154095"/>
    </source>
</evidence>
<dbReference type="Proteomes" id="UP001154095">
    <property type="component" value="Chromosome"/>
</dbReference>
<dbReference type="PANTHER" id="PTHR43404:SF2">
    <property type="entry name" value="LIPOPOLYSACCHARIDE CHOLINEPHOSPHOTRANSFERASE LICD"/>
    <property type="match status" value="1"/>
</dbReference>